<name>A0ABP3GWD6_9ACTN</name>
<dbReference type="EMBL" id="BAAABM010000045">
    <property type="protein sequence ID" value="GAA0354452.1"/>
    <property type="molecule type" value="Genomic_DNA"/>
</dbReference>
<evidence type="ECO:0000313" key="3">
    <source>
        <dbReference type="Proteomes" id="UP001501822"/>
    </source>
</evidence>
<sequence length="78" mass="8613">MSTEIVRRIKVDFDDLESVALPPEASTELIAAVAKEWSAMRSAEKPPSPRRRESTRSGEATNRVDVAVVESPDRSCAR</sequence>
<evidence type="ECO:0000256" key="1">
    <source>
        <dbReference type="SAM" id="MobiDB-lite"/>
    </source>
</evidence>
<evidence type="ECO:0000313" key="2">
    <source>
        <dbReference type="EMBL" id="GAA0354452.1"/>
    </source>
</evidence>
<dbReference type="Proteomes" id="UP001501822">
    <property type="component" value="Unassembled WGS sequence"/>
</dbReference>
<keyword evidence="3" id="KW-1185">Reference proteome</keyword>
<accession>A0ABP3GWD6</accession>
<comment type="caution">
    <text evidence="2">The sequence shown here is derived from an EMBL/GenBank/DDBJ whole genome shotgun (WGS) entry which is preliminary data.</text>
</comment>
<reference evidence="3" key="1">
    <citation type="journal article" date="2019" name="Int. J. Syst. Evol. Microbiol.">
        <title>The Global Catalogue of Microorganisms (GCM) 10K type strain sequencing project: providing services to taxonomists for standard genome sequencing and annotation.</title>
        <authorList>
            <consortium name="The Broad Institute Genomics Platform"/>
            <consortium name="The Broad Institute Genome Sequencing Center for Infectious Disease"/>
            <person name="Wu L."/>
            <person name="Ma J."/>
        </authorList>
    </citation>
    <scope>NUCLEOTIDE SEQUENCE [LARGE SCALE GENOMIC DNA]</scope>
    <source>
        <strain evidence="3">JCM 3146</strain>
    </source>
</reference>
<organism evidence="2 3">
    <name type="scientific">Actinoallomurus spadix</name>
    <dbReference type="NCBI Taxonomy" id="79912"/>
    <lineage>
        <taxon>Bacteria</taxon>
        <taxon>Bacillati</taxon>
        <taxon>Actinomycetota</taxon>
        <taxon>Actinomycetes</taxon>
        <taxon>Streptosporangiales</taxon>
        <taxon>Thermomonosporaceae</taxon>
        <taxon>Actinoallomurus</taxon>
    </lineage>
</organism>
<protein>
    <submittedName>
        <fullName evidence="2">Uncharacterized protein</fullName>
    </submittedName>
</protein>
<proteinExistence type="predicted"/>
<gene>
    <name evidence="2" type="ORF">GCM10010151_50040</name>
</gene>
<feature type="region of interest" description="Disordered" evidence="1">
    <location>
        <begin position="39"/>
        <end position="78"/>
    </location>
</feature>